<dbReference type="InterPro" id="IPR014710">
    <property type="entry name" value="RmlC-like_jellyroll"/>
</dbReference>
<dbReference type="PANTHER" id="PTHR36156">
    <property type="entry name" value="SLR2101 PROTEIN"/>
    <property type="match status" value="1"/>
</dbReference>
<dbReference type="Proteomes" id="UP000285405">
    <property type="component" value="Unassembled WGS sequence"/>
</dbReference>
<evidence type="ECO:0000313" key="3">
    <source>
        <dbReference type="EMBL" id="RKF76804.1"/>
    </source>
</evidence>
<feature type="domain" description="Cupin type-2" evidence="2">
    <location>
        <begin position="123"/>
        <end position="190"/>
    </location>
</feature>
<name>A0A420IQK3_9PEZI</name>
<accession>A0A420IQK3</accession>
<feature type="region of interest" description="Disordered" evidence="1">
    <location>
        <begin position="78"/>
        <end position="97"/>
    </location>
</feature>
<dbReference type="InterPro" id="IPR011051">
    <property type="entry name" value="RmlC_Cupin_sf"/>
</dbReference>
<dbReference type="OrthoDB" id="5840532at2759"/>
<dbReference type="CDD" id="cd02231">
    <property type="entry name" value="cupin_BLL6423-like"/>
    <property type="match status" value="1"/>
</dbReference>
<gene>
    <name evidence="3" type="ORF">GcC1_069007</name>
</gene>
<evidence type="ECO:0000256" key="1">
    <source>
        <dbReference type="SAM" id="MobiDB-lite"/>
    </source>
</evidence>
<dbReference type="InterPro" id="IPR047142">
    <property type="entry name" value="OryJ/VirC-like"/>
</dbReference>
<proteinExistence type="predicted"/>
<dbReference type="Gene3D" id="2.60.120.10">
    <property type="entry name" value="Jelly Rolls"/>
    <property type="match status" value="1"/>
</dbReference>
<feature type="region of interest" description="Disordered" evidence="1">
    <location>
        <begin position="1"/>
        <end position="30"/>
    </location>
</feature>
<sequence length="211" mass="23732">MAESIQQAPEPDHRRIPKNLPPVHRHITTHSSKGKAIFDDSFSSSACWENVPLDPEIPPMASFFLAYATTGFPIDVNPSVTDNNNNESRNKKREPQDIQNYKQKLSDDPLELIHNNATVLRYVDFRPGAPPFMHQTQSLDYGIVIEGEIELILDSGETRTLKRGDACVQRATMHAWRNTSETEWARMVFVLISSTQPSVLEEDSGTVVSSL</sequence>
<evidence type="ECO:0000259" key="2">
    <source>
        <dbReference type="Pfam" id="PF07883"/>
    </source>
</evidence>
<dbReference type="EMBL" id="MCBR01006904">
    <property type="protein sequence ID" value="RKF76804.1"/>
    <property type="molecule type" value="Genomic_DNA"/>
</dbReference>
<dbReference type="InterPro" id="IPR013096">
    <property type="entry name" value="Cupin_2"/>
</dbReference>
<organism evidence="3 4">
    <name type="scientific">Golovinomyces cichoracearum</name>
    <dbReference type="NCBI Taxonomy" id="62708"/>
    <lineage>
        <taxon>Eukaryota</taxon>
        <taxon>Fungi</taxon>
        <taxon>Dikarya</taxon>
        <taxon>Ascomycota</taxon>
        <taxon>Pezizomycotina</taxon>
        <taxon>Leotiomycetes</taxon>
        <taxon>Erysiphales</taxon>
        <taxon>Erysiphaceae</taxon>
        <taxon>Golovinomyces</taxon>
    </lineage>
</organism>
<protein>
    <submittedName>
        <fullName evidence="3">Putative cupin domain-containing protein</fullName>
    </submittedName>
</protein>
<dbReference type="Pfam" id="PF07883">
    <property type="entry name" value="Cupin_2"/>
    <property type="match status" value="1"/>
</dbReference>
<dbReference type="AlphaFoldDB" id="A0A420IQK3"/>
<dbReference type="SUPFAM" id="SSF51182">
    <property type="entry name" value="RmlC-like cupins"/>
    <property type="match status" value="1"/>
</dbReference>
<dbReference type="PANTHER" id="PTHR36156:SF2">
    <property type="entry name" value="CUPIN TYPE-2 DOMAIN-CONTAINING PROTEIN"/>
    <property type="match status" value="1"/>
</dbReference>
<evidence type="ECO:0000313" key="4">
    <source>
        <dbReference type="Proteomes" id="UP000285405"/>
    </source>
</evidence>
<reference evidence="3 4" key="1">
    <citation type="journal article" date="2018" name="BMC Genomics">
        <title>Comparative genome analyses reveal sequence features reflecting distinct modes of host-adaptation between dicot and monocot powdery mildew.</title>
        <authorList>
            <person name="Wu Y."/>
            <person name="Ma X."/>
            <person name="Pan Z."/>
            <person name="Kale S.D."/>
            <person name="Song Y."/>
            <person name="King H."/>
            <person name="Zhang Q."/>
            <person name="Presley C."/>
            <person name="Deng X."/>
            <person name="Wei C.I."/>
            <person name="Xiao S."/>
        </authorList>
    </citation>
    <scope>NUCLEOTIDE SEQUENCE [LARGE SCALE GENOMIC DNA]</scope>
    <source>
        <strain evidence="3">UCSC1</strain>
    </source>
</reference>
<comment type="caution">
    <text evidence="3">The sequence shown here is derived from an EMBL/GenBank/DDBJ whole genome shotgun (WGS) entry which is preliminary data.</text>
</comment>